<evidence type="ECO:0000313" key="7">
    <source>
        <dbReference type="WBParaSite" id="maker-unitig_34947-snap-gene-0.1-mRNA-1"/>
    </source>
</evidence>
<reference evidence="7" key="1">
    <citation type="submission" date="2016-11" db="UniProtKB">
        <authorList>
            <consortium name="WormBaseParasite"/>
        </authorList>
    </citation>
    <scope>IDENTIFICATION</scope>
</reference>
<evidence type="ECO:0000313" key="6">
    <source>
        <dbReference type="Proteomes" id="UP000095280"/>
    </source>
</evidence>
<proteinExistence type="predicted"/>
<dbReference type="Pfam" id="PF00335">
    <property type="entry name" value="Tetraspanin"/>
    <property type="match status" value="1"/>
</dbReference>
<evidence type="ECO:0000256" key="3">
    <source>
        <dbReference type="ARBA" id="ARBA00022989"/>
    </source>
</evidence>
<dbReference type="PANTHER" id="PTHR19282">
    <property type="entry name" value="TETRASPANIN"/>
    <property type="match status" value="1"/>
</dbReference>
<evidence type="ECO:0000256" key="1">
    <source>
        <dbReference type="ARBA" id="ARBA00004141"/>
    </source>
</evidence>
<evidence type="ECO:0000256" key="5">
    <source>
        <dbReference type="SAM" id="Phobius"/>
    </source>
</evidence>
<organism evidence="6 7">
    <name type="scientific">Macrostomum lignano</name>
    <dbReference type="NCBI Taxonomy" id="282301"/>
    <lineage>
        <taxon>Eukaryota</taxon>
        <taxon>Metazoa</taxon>
        <taxon>Spiralia</taxon>
        <taxon>Lophotrochozoa</taxon>
        <taxon>Platyhelminthes</taxon>
        <taxon>Rhabditophora</taxon>
        <taxon>Macrostomorpha</taxon>
        <taxon>Macrostomida</taxon>
        <taxon>Macrostomidae</taxon>
        <taxon>Macrostomum</taxon>
    </lineage>
</organism>
<keyword evidence="3 5" id="KW-1133">Transmembrane helix</keyword>
<accession>A0A1I8FIZ2</accession>
<feature type="transmembrane region" description="Helical" evidence="5">
    <location>
        <begin position="88"/>
        <end position="111"/>
    </location>
</feature>
<dbReference type="PRINTS" id="PR00259">
    <property type="entry name" value="TMFOUR"/>
</dbReference>
<evidence type="ECO:0000256" key="4">
    <source>
        <dbReference type="ARBA" id="ARBA00023136"/>
    </source>
</evidence>
<keyword evidence="4 5" id="KW-0472">Membrane</keyword>
<dbReference type="InterPro" id="IPR018499">
    <property type="entry name" value="Tetraspanin/Peripherin"/>
</dbReference>
<dbReference type="WBParaSite" id="maker-unitig_34947-snap-gene-0.1-mRNA-1">
    <property type="protein sequence ID" value="maker-unitig_34947-snap-gene-0.1-mRNA-1"/>
    <property type="gene ID" value="maker-unitig_34947-snap-gene-0.1"/>
</dbReference>
<sequence length="351" mass="37840">MRPSEVQPSCWKPPATAVLLRHGESRGDRVLCDPVSPAGVRPLAHLDAARLRDQRDLVAHVDLPTGDFASRIASTTVSMGCSTSLAKMILFIFNVAFFIFGIASLGLGIWWPSTRTTCSGSSTWWTHRSPREPIKPIKSGAVTRGWLRSDWPGTVHCLLVGFCGCCGAMKESKCLLMIYAGLVGLVLVLEITAAIMAAVFQSHVRNSAEAGAMLRVQNRFFVAMPDYAADAGDQRSNAAALRTIGDIANSSSWTASNRTFAGKELKVPLTLLPPARKPEKTMTPGCPYKPLGGNGGLNNALAYNSLLEYVSQYSKPIIIICVAIGLFEILAFCSHAGLIRAIENDVSYAKQ</sequence>
<name>A0A1I8FIZ2_9PLAT</name>
<feature type="transmembrane region" description="Helical" evidence="5">
    <location>
        <begin position="317"/>
        <end position="342"/>
    </location>
</feature>
<keyword evidence="6" id="KW-1185">Reference proteome</keyword>
<dbReference type="AlphaFoldDB" id="A0A1I8FIZ2"/>
<keyword evidence="2 5" id="KW-0812">Transmembrane</keyword>
<dbReference type="Proteomes" id="UP000095280">
    <property type="component" value="Unplaced"/>
</dbReference>
<dbReference type="GO" id="GO:0005886">
    <property type="term" value="C:plasma membrane"/>
    <property type="evidence" value="ECO:0007669"/>
    <property type="project" value="TreeGrafter"/>
</dbReference>
<protein>
    <submittedName>
        <fullName evidence="7">Tetraspanin</fullName>
    </submittedName>
</protein>
<comment type="subcellular location">
    <subcellularLocation>
        <location evidence="1">Membrane</location>
        <topology evidence="1">Multi-pass membrane protein</topology>
    </subcellularLocation>
</comment>
<feature type="transmembrane region" description="Helical" evidence="5">
    <location>
        <begin position="176"/>
        <end position="200"/>
    </location>
</feature>
<dbReference type="PANTHER" id="PTHR19282:SF544">
    <property type="entry name" value="TETRASPANIN"/>
    <property type="match status" value="1"/>
</dbReference>
<evidence type="ECO:0000256" key="2">
    <source>
        <dbReference type="ARBA" id="ARBA00022692"/>
    </source>
</evidence>